<sequence length="100" mass="11914">MKATQIDDLIAVNEFCVNHNVEISFINLLQQNGLIEISIIESKYFVEKEQLPQLEKFVRFYYDLDINLEGIETITYLLQRIENQQNEIVVLKNRLRFYEG</sequence>
<reference evidence="1 2" key="1">
    <citation type="submission" date="2019-11" db="EMBL/GenBank/DDBJ databases">
        <authorList>
            <person name="Zheng R.K."/>
            <person name="Sun C.M."/>
        </authorList>
    </citation>
    <scope>NUCLEOTIDE SEQUENCE [LARGE SCALE GENOMIC DNA]</scope>
    <source>
        <strain evidence="1 2">WC007</strain>
    </source>
</reference>
<protein>
    <submittedName>
        <fullName evidence="1">MerR family transcriptional regulator</fullName>
    </submittedName>
</protein>
<evidence type="ECO:0000313" key="1">
    <source>
        <dbReference type="EMBL" id="QGY46103.1"/>
    </source>
</evidence>
<dbReference type="Proteomes" id="UP000428260">
    <property type="component" value="Chromosome"/>
</dbReference>
<proteinExistence type="predicted"/>
<name>A0A6I6K3D9_9BACT</name>
<keyword evidence="2" id="KW-1185">Reference proteome</keyword>
<evidence type="ECO:0000313" key="2">
    <source>
        <dbReference type="Proteomes" id="UP000428260"/>
    </source>
</evidence>
<gene>
    <name evidence="1" type="ORF">GM418_21260</name>
</gene>
<dbReference type="Gene3D" id="1.10.1660.10">
    <property type="match status" value="1"/>
</dbReference>
<accession>A0A6I6K3D9</accession>
<dbReference type="Pfam" id="PF13591">
    <property type="entry name" value="MerR_2"/>
    <property type="match status" value="1"/>
</dbReference>
<dbReference type="RefSeq" id="WP_158869241.1">
    <property type="nucleotide sequence ID" value="NZ_CP046401.1"/>
</dbReference>
<dbReference type="AlphaFoldDB" id="A0A6I6K3D9"/>
<organism evidence="1 2">
    <name type="scientific">Maribellus comscasis</name>
    <dbReference type="NCBI Taxonomy" id="2681766"/>
    <lineage>
        <taxon>Bacteria</taxon>
        <taxon>Pseudomonadati</taxon>
        <taxon>Bacteroidota</taxon>
        <taxon>Bacteroidia</taxon>
        <taxon>Marinilabiliales</taxon>
        <taxon>Prolixibacteraceae</taxon>
        <taxon>Maribellus</taxon>
    </lineage>
</organism>
<dbReference type="EMBL" id="CP046401">
    <property type="protein sequence ID" value="QGY46103.1"/>
    <property type="molecule type" value="Genomic_DNA"/>
</dbReference>
<dbReference type="KEGG" id="mcos:GM418_21260"/>